<feature type="compositionally biased region" description="Acidic residues" evidence="3">
    <location>
        <begin position="22"/>
        <end position="31"/>
    </location>
</feature>
<keyword evidence="2" id="KW-0106">Calcium</keyword>
<dbReference type="GeneID" id="119740312"/>
<name>A0A914B7V2_PATMI</name>
<protein>
    <recommendedName>
        <fullName evidence="4">EF-hand domain-containing protein</fullName>
    </recommendedName>
</protein>
<dbReference type="EnsemblMetazoa" id="XM_038215579.1">
    <property type="protein sequence ID" value="XP_038071507.1"/>
    <property type="gene ID" value="LOC119740312"/>
</dbReference>
<evidence type="ECO:0000313" key="6">
    <source>
        <dbReference type="Proteomes" id="UP000887568"/>
    </source>
</evidence>
<accession>A0A914B7V2</accession>
<keyword evidence="1" id="KW-0677">Repeat</keyword>
<feature type="compositionally biased region" description="Polar residues" evidence="3">
    <location>
        <begin position="90"/>
        <end position="121"/>
    </location>
</feature>
<dbReference type="FunFam" id="1.10.238.10:FF:000178">
    <property type="entry name" value="Calmodulin-2 A"/>
    <property type="match status" value="1"/>
</dbReference>
<proteinExistence type="predicted"/>
<evidence type="ECO:0000256" key="3">
    <source>
        <dbReference type="SAM" id="MobiDB-lite"/>
    </source>
</evidence>
<feature type="region of interest" description="Disordered" evidence="3">
    <location>
        <begin position="1"/>
        <end position="132"/>
    </location>
</feature>
<dbReference type="InterPro" id="IPR043520">
    <property type="entry name" value="SPT21"/>
</dbReference>
<dbReference type="OMA" id="AYMNRNT"/>
<organism evidence="5 6">
    <name type="scientific">Patiria miniata</name>
    <name type="common">Bat star</name>
    <name type="synonym">Asterina miniata</name>
    <dbReference type="NCBI Taxonomy" id="46514"/>
    <lineage>
        <taxon>Eukaryota</taxon>
        <taxon>Metazoa</taxon>
        <taxon>Echinodermata</taxon>
        <taxon>Eleutherozoa</taxon>
        <taxon>Asterozoa</taxon>
        <taxon>Asteroidea</taxon>
        <taxon>Valvatacea</taxon>
        <taxon>Valvatida</taxon>
        <taxon>Asterinidae</taxon>
        <taxon>Patiria</taxon>
    </lineage>
</organism>
<dbReference type="OrthoDB" id="5988051at2759"/>
<evidence type="ECO:0000256" key="1">
    <source>
        <dbReference type="ARBA" id="ARBA00022737"/>
    </source>
</evidence>
<dbReference type="InterPro" id="IPR002048">
    <property type="entry name" value="EF_hand_dom"/>
</dbReference>
<sequence>MEDAIARSGAVESGRVRLQSDVIEEIPEDEEITSKTSSRPKLSNPRLLGRKRSEQRDAAAPGDRQTRSATPAKQDEGKLTGNARKRRGSINLQVRRPSTQPEFSTITNQQRRMSVRRNSTLPAPPKPAFMSAAQQTRRASTAPKTKEPEPALTNEQKEAFKEAFDLFDSNGGGTIDAEELTEALSSVDIHLSVDEIKEVLQAIDKDGSGEIDFEEFLNMMTNTEKFLEMFASKHEEGSVLGSPAAGRGHILFDALTQFMRSSALKAMDEIVGYYKNKYRRVNAPHVVMHYAAGARLIGLTEKQLARHLEKLQASNQGNDLKSPYAQPLRIFLLGPNVKTVKKKEPEGNDKERRRCTGKIRLTVHLPPSTDAIAQKTEDSEGQSKTVRNSKNTNTHMKPVFQPRLGWVKTHVKSIAARLPQRKSVLTMEDFASIRKRITDATRDHYHDLARSRAVENQRYWRSLQPQFIPSETLRTNFRKVFCAYIAAGQRKI</sequence>
<dbReference type="SMART" id="SM00054">
    <property type="entry name" value="EFh"/>
    <property type="match status" value="2"/>
</dbReference>
<evidence type="ECO:0000259" key="4">
    <source>
        <dbReference type="PROSITE" id="PS50222"/>
    </source>
</evidence>
<dbReference type="PANTHER" id="PTHR47500:SF3">
    <property type="entry name" value="EF-HAND DOMAIN-CONTAINING PROTEIN"/>
    <property type="match status" value="1"/>
</dbReference>
<dbReference type="SUPFAM" id="SSF47473">
    <property type="entry name" value="EF-hand"/>
    <property type="match status" value="1"/>
</dbReference>
<feature type="compositionally biased region" description="Polar residues" evidence="3">
    <location>
        <begin position="382"/>
        <end position="395"/>
    </location>
</feature>
<feature type="domain" description="EF-hand" evidence="4">
    <location>
        <begin position="191"/>
        <end position="226"/>
    </location>
</feature>
<dbReference type="PROSITE" id="PS00018">
    <property type="entry name" value="EF_HAND_1"/>
    <property type="match status" value="2"/>
</dbReference>
<evidence type="ECO:0000313" key="5">
    <source>
        <dbReference type="EnsemblMetazoa" id="XP_038071507.1"/>
    </source>
</evidence>
<dbReference type="GO" id="GO:0005509">
    <property type="term" value="F:calcium ion binding"/>
    <property type="evidence" value="ECO:0007669"/>
    <property type="project" value="InterPro"/>
</dbReference>
<dbReference type="RefSeq" id="XP_038071507.1">
    <property type="nucleotide sequence ID" value="XM_038215579.1"/>
</dbReference>
<dbReference type="PANTHER" id="PTHR47500">
    <property type="entry name" value="EF-HAND CALCIUM-BINDING DOMAIN-CONTAINING PROTEIN"/>
    <property type="match status" value="1"/>
</dbReference>
<dbReference type="Proteomes" id="UP000887568">
    <property type="component" value="Unplaced"/>
</dbReference>
<reference evidence="5" key="1">
    <citation type="submission" date="2022-11" db="UniProtKB">
        <authorList>
            <consortium name="EnsemblMetazoa"/>
        </authorList>
    </citation>
    <scope>IDENTIFICATION</scope>
</reference>
<keyword evidence="6" id="KW-1185">Reference proteome</keyword>
<dbReference type="InterPro" id="IPR018247">
    <property type="entry name" value="EF_Hand_1_Ca_BS"/>
</dbReference>
<feature type="domain" description="EF-hand" evidence="4">
    <location>
        <begin position="155"/>
        <end position="190"/>
    </location>
</feature>
<dbReference type="Gene3D" id="1.10.238.10">
    <property type="entry name" value="EF-hand"/>
    <property type="match status" value="1"/>
</dbReference>
<evidence type="ECO:0000256" key="2">
    <source>
        <dbReference type="ARBA" id="ARBA00022837"/>
    </source>
</evidence>
<dbReference type="CDD" id="cd00051">
    <property type="entry name" value="EFh"/>
    <property type="match status" value="1"/>
</dbReference>
<dbReference type="CTD" id="146779"/>
<dbReference type="AlphaFoldDB" id="A0A914B7V2"/>
<dbReference type="GO" id="GO:0043226">
    <property type="term" value="C:organelle"/>
    <property type="evidence" value="ECO:0007669"/>
    <property type="project" value="UniProtKB-ARBA"/>
</dbReference>
<dbReference type="Pfam" id="PF13499">
    <property type="entry name" value="EF-hand_7"/>
    <property type="match status" value="1"/>
</dbReference>
<dbReference type="PROSITE" id="PS50222">
    <property type="entry name" value="EF_HAND_2"/>
    <property type="match status" value="2"/>
</dbReference>
<dbReference type="InterPro" id="IPR011992">
    <property type="entry name" value="EF-hand-dom_pair"/>
</dbReference>
<feature type="region of interest" description="Disordered" evidence="3">
    <location>
        <begin position="369"/>
        <end position="397"/>
    </location>
</feature>